<sequence>MSLESLSPDELAGVHARHQQEYAALQAKKLSLDLTRGKPSPEQLDLSNQLLSLPGDSFKDPEGTDTRNYGGLHGLPGLRAIFAELLGLPVQNLIAGNNASLEFMHDVVVFSMLHGGVDSPRPWIAEPGGVKFLCPVPGYDRHFAITETLGIEMIPIPMFEDGPDVGLIEELVAADPAIKGMWTVPVFGNPTGITYSWETVRRLVQMQTAASDFRLFWDNAYAVHTLTREFIRQVDVLGLASKAGNPNRPYIFASTSKITFAGAGVSFFGGSLGNIAWYLQYAGKKSIGPDKVNQLRHLRFFGDADGVRLHMQRHQQILAPKFALVAEILQQRLGESKIASWTDPKGGYFVSLDVMPGTARRTVALAKDAGIAVTEAGASFPYRKDPEDKNIRIAPSFPSLPDLSDAVNGLSTCALLAATELMLGTQTRASAR</sequence>
<evidence type="ECO:0000313" key="3">
    <source>
        <dbReference type="Proteomes" id="UP000510682"/>
    </source>
</evidence>
<dbReference type="KEGG" id="mgor:H0P51_26780"/>
<gene>
    <name evidence="2" type="ORF">H0P51_26780</name>
</gene>
<organism evidence="2 3">
    <name type="scientific">Mycobacterium vicinigordonae</name>
    <dbReference type="NCBI Taxonomy" id="1719132"/>
    <lineage>
        <taxon>Bacteria</taxon>
        <taxon>Bacillati</taxon>
        <taxon>Actinomycetota</taxon>
        <taxon>Actinomycetes</taxon>
        <taxon>Mycobacteriales</taxon>
        <taxon>Mycobacteriaceae</taxon>
        <taxon>Mycobacterium</taxon>
    </lineage>
</organism>
<dbReference type="Proteomes" id="UP000510682">
    <property type="component" value="Chromosome"/>
</dbReference>
<dbReference type="AlphaFoldDB" id="A0A7D6E2G0"/>
<dbReference type="GO" id="GO:0004069">
    <property type="term" value="F:L-aspartate:2-oxoglutarate aminotransferase activity"/>
    <property type="evidence" value="ECO:0007669"/>
    <property type="project" value="InterPro"/>
</dbReference>
<dbReference type="InterPro" id="IPR015421">
    <property type="entry name" value="PyrdxlP-dep_Trfase_major"/>
</dbReference>
<evidence type="ECO:0000313" key="2">
    <source>
        <dbReference type="EMBL" id="QLL07226.1"/>
    </source>
</evidence>
<name>A0A7D6E2G0_9MYCO</name>
<dbReference type="PANTHER" id="PTHR43799">
    <property type="entry name" value="AMINOTRANSFERASE, PUTATIVE-RELATED"/>
    <property type="match status" value="1"/>
</dbReference>
<dbReference type="Gene3D" id="3.90.1150.10">
    <property type="entry name" value="Aspartate Aminotransferase, domain 1"/>
    <property type="match status" value="1"/>
</dbReference>
<evidence type="ECO:0000256" key="1">
    <source>
        <dbReference type="SAM" id="MobiDB-lite"/>
    </source>
</evidence>
<dbReference type="RefSeq" id="WP_180915800.1">
    <property type="nucleotide sequence ID" value="NZ_CP059165.1"/>
</dbReference>
<keyword evidence="2" id="KW-0808">Transferase</keyword>
<proteinExistence type="predicted"/>
<dbReference type="InterPro" id="IPR024551">
    <property type="entry name" value="AspAT_Ic"/>
</dbReference>
<dbReference type="InterPro" id="IPR015422">
    <property type="entry name" value="PyrdxlP-dep_Trfase_small"/>
</dbReference>
<dbReference type="PANTHER" id="PTHR43799:SF1">
    <property type="entry name" value="ASPARTATE AMINOTRANSFERASE"/>
    <property type="match status" value="1"/>
</dbReference>
<dbReference type="EMBL" id="CP059165">
    <property type="protein sequence ID" value="QLL07226.1"/>
    <property type="molecule type" value="Genomic_DNA"/>
</dbReference>
<keyword evidence="2" id="KW-0032">Aminotransferase</keyword>
<protein>
    <submittedName>
        <fullName evidence="2">Aminotransferase class I/II-fold pyridoxal phosphate-dependent enzyme</fullName>
    </submittedName>
</protein>
<dbReference type="InterPro" id="IPR015424">
    <property type="entry name" value="PyrdxlP-dep_Trfase"/>
</dbReference>
<reference evidence="2" key="1">
    <citation type="submission" date="2020-07" db="EMBL/GenBank/DDBJ databases">
        <title>Description of Mycobacterium gordonae subsp. intergordonae subsp.nov. and Mycobacterium gordonae subsp. gordonae subsp. nov.</title>
        <authorList>
            <person name="Huang H."/>
        </authorList>
    </citation>
    <scope>NUCLEOTIDE SEQUENCE [LARGE SCALE GENOMIC DNA]</scope>
    <source>
        <strain evidence="2">24T</strain>
    </source>
</reference>
<accession>A0A7D6E2G0</accession>
<dbReference type="SUPFAM" id="SSF53383">
    <property type="entry name" value="PLP-dependent transferases"/>
    <property type="match status" value="1"/>
</dbReference>
<dbReference type="Gene3D" id="3.40.640.10">
    <property type="entry name" value="Type I PLP-dependent aspartate aminotransferase-like (Major domain)"/>
    <property type="match status" value="1"/>
</dbReference>
<reference evidence="2" key="2">
    <citation type="submission" date="2020-07" db="EMBL/GenBank/DDBJ databases">
        <authorList>
            <person name="Yu X."/>
        </authorList>
    </citation>
    <scope>NUCLEOTIDE SEQUENCE [LARGE SCALE GENOMIC DNA]</scope>
    <source>
        <strain evidence="2">24T</strain>
    </source>
</reference>
<feature type="region of interest" description="Disordered" evidence="1">
    <location>
        <begin position="36"/>
        <end position="66"/>
    </location>
</feature>
<dbReference type="Pfam" id="PF12897">
    <property type="entry name" value="Asp_aminotransf"/>
    <property type="match status" value="1"/>
</dbReference>
<keyword evidence="3" id="KW-1185">Reference proteome</keyword>